<gene>
    <name evidence="8" type="ORF">GCM10009096_01570</name>
</gene>
<dbReference type="PANTHER" id="PTHR33841">
    <property type="entry name" value="DNA METHYLTRANSFERASE YEEA-RELATED"/>
    <property type="match status" value="1"/>
</dbReference>
<dbReference type="EC" id="2.1.1.72" evidence="2"/>
<evidence type="ECO:0000256" key="2">
    <source>
        <dbReference type="ARBA" id="ARBA00011900"/>
    </source>
</evidence>
<dbReference type="InterPro" id="IPR029063">
    <property type="entry name" value="SAM-dependent_MTases_sf"/>
</dbReference>
<dbReference type="PANTHER" id="PTHR33841:SF1">
    <property type="entry name" value="DNA METHYLTRANSFERASE A"/>
    <property type="match status" value="1"/>
</dbReference>
<evidence type="ECO:0000259" key="7">
    <source>
        <dbReference type="Pfam" id="PF02384"/>
    </source>
</evidence>
<dbReference type="SUPFAM" id="SSF53335">
    <property type="entry name" value="S-adenosyl-L-methionine-dependent methyltransferases"/>
    <property type="match status" value="1"/>
</dbReference>
<dbReference type="Proteomes" id="UP001500713">
    <property type="component" value="Unassembled WGS sequence"/>
</dbReference>
<dbReference type="InterPro" id="IPR003356">
    <property type="entry name" value="DNA_methylase_A-5"/>
</dbReference>
<organism evidence="8 9">
    <name type="scientific">Parasphingorhabdus litoris</name>
    <dbReference type="NCBI Taxonomy" id="394733"/>
    <lineage>
        <taxon>Bacteria</taxon>
        <taxon>Pseudomonadati</taxon>
        <taxon>Pseudomonadota</taxon>
        <taxon>Alphaproteobacteria</taxon>
        <taxon>Sphingomonadales</taxon>
        <taxon>Sphingomonadaceae</taxon>
        <taxon>Parasphingorhabdus</taxon>
    </lineage>
</organism>
<dbReference type="Pfam" id="PF02384">
    <property type="entry name" value="N6_Mtase"/>
    <property type="match status" value="1"/>
</dbReference>
<dbReference type="PROSITE" id="PS00092">
    <property type="entry name" value="N6_MTASE"/>
    <property type="match status" value="1"/>
</dbReference>
<name>A0ABN1A0R6_9SPHN</name>
<protein>
    <recommendedName>
        <fullName evidence="2">site-specific DNA-methyltransferase (adenine-specific)</fullName>
        <ecNumber evidence="2">2.1.1.72</ecNumber>
    </recommendedName>
</protein>
<dbReference type="GO" id="GO:0008168">
    <property type="term" value="F:methyltransferase activity"/>
    <property type="evidence" value="ECO:0007669"/>
    <property type="project" value="UniProtKB-KW"/>
</dbReference>
<proteinExistence type="inferred from homology"/>
<sequence>MNSQPRGSSWKQLLALEGRRTPELFEFAKDVENTPYAEEIRKAFNELSITAMFCVQGVPTIAILDQSEYDADEVVRIHAALWNQGLASVLVNIANDFVRVFSLAKAPGAADDGQFEDRCLIEAIDAGAGSYALSEYISGAESGRLWREKSEYFNPKERIDYVLLNNLTVANELLVQDHLSPSESQAILIQTMFMAYLEDRRIIGPDYVAQASNKESSTLRDLLRHGNVRSLECLFEQLQRDFNGDLFVAPCSFDAQDQPHRLKATSMEILRRFKEGREEMSASGGQLRFWGYDFKYIPVELISAVYDRFLGNDDSARREAGAYYTPMFLVDSVVSSVWEKLPNDIKSKGTFLDPACGSGIFLVRSFQRMCEHWRENSKQTTIRWDSLLNILDRVRGRDLNGGAVRVAVFSLYIALLEEVTPPDIRNLIDKGRLLPPLWNNTILQNDFFDEKVEELQVDVIIGNPPWTSRRNAGSTGVAWCKKHGHPVPTGEEAWAFTWKSQLHLKNNGVIAFLLPAMGFLHNHAKSALTARVRFFEMNRILRVINFADLRRQLFEGAISPTALIVFEKNSDQNENYLFDYWVPKADLNLSIKRFISLSSLDKSRLRKSDIGKNSLLFKQRMWMRAPEHKLYKYLAALPNLGDFVGQFGQLRKRKIATDTGWVIGQGFKAFRGENSATSSQEHYKSDIVATVPFLPINAFTSIAIRAKELQPWNHDRVHRLGFERAFSGPRVLVSRGIRTSKMRMKAGYANEAFSFHSILQAIAAPPGEADRAKLIAAILNSRIAIWFAFHGTSSFGTFLPEVQQSELLRLPMPTKNDLLDSERSNRAAQKLVALVDKYWTEAGEILSSTQNEDLIFEKIDLNVYDFFGLSEDEIALVEDTVEHILPAAQPNAGTFPDIWKSSQKTHRKKYAEVLIRSLKDWFTEETVFSIGLIASNKDYGILKISLLESYDVEEYEELDSDTFQASLKRLGETINESLDQNFQTIPDLRIFTDNCLYLIKPLQYRFWLKSSALADADSIAEDLQTLTATKSTRGLAS</sequence>
<evidence type="ECO:0000256" key="5">
    <source>
        <dbReference type="ARBA" id="ARBA00022747"/>
    </source>
</evidence>
<comment type="similarity">
    <text evidence="1">Belongs to the N(4)/N(6)-methyltransferase family.</text>
</comment>
<dbReference type="GO" id="GO:0032259">
    <property type="term" value="P:methylation"/>
    <property type="evidence" value="ECO:0007669"/>
    <property type="project" value="UniProtKB-KW"/>
</dbReference>
<keyword evidence="4" id="KW-0808">Transferase</keyword>
<evidence type="ECO:0000256" key="1">
    <source>
        <dbReference type="ARBA" id="ARBA00006594"/>
    </source>
</evidence>
<evidence type="ECO:0000256" key="4">
    <source>
        <dbReference type="ARBA" id="ARBA00022679"/>
    </source>
</evidence>
<comment type="caution">
    <text evidence="8">The sequence shown here is derived from an EMBL/GenBank/DDBJ whole genome shotgun (WGS) entry which is preliminary data.</text>
</comment>
<dbReference type="PRINTS" id="PR00507">
    <property type="entry name" value="N12N6MTFRASE"/>
</dbReference>
<dbReference type="RefSeq" id="WP_229954282.1">
    <property type="nucleotide sequence ID" value="NZ_BAAAEM010000002.1"/>
</dbReference>
<comment type="catalytic activity">
    <reaction evidence="6">
        <text>a 2'-deoxyadenosine in DNA + S-adenosyl-L-methionine = an N(6)-methyl-2'-deoxyadenosine in DNA + S-adenosyl-L-homocysteine + H(+)</text>
        <dbReference type="Rhea" id="RHEA:15197"/>
        <dbReference type="Rhea" id="RHEA-COMP:12418"/>
        <dbReference type="Rhea" id="RHEA-COMP:12419"/>
        <dbReference type="ChEBI" id="CHEBI:15378"/>
        <dbReference type="ChEBI" id="CHEBI:57856"/>
        <dbReference type="ChEBI" id="CHEBI:59789"/>
        <dbReference type="ChEBI" id="CHEBI:90615"/>
        <dbReference type="ChEBI" id="CHEBI:90616"/>
        <dbReference type="EC" id="2.1.1.72"/>
    </reaction>
</comment>
<evidence type="ECO:0000256" key="6">
    <source>
        <dbReference type="ARBA" id="ARBA00047942"/>
    </source>
</evidence>
<feature type="domain" description="DNA methylase adenine-specific" evidence="7">
    <location>
        <begin position="301"/>
        <end position="575"/>
    </location>
</feature>
<accession>A0ABN1A0R6</accession>
<evidence type="ECO:0000313" key="9">
    <source>
        <dbReference type="Proteomes" id="UP001500713"/>
    </source>
</evidence>
<dbReference type="InterPro" id="IPR002052">
    <property type="entry name" value="DNA_methylase_N6_adenine_CS"/>
</dbReference>
<evidence type="ECO:0000256" key="3">
    <source>
        <dbReference type="ARBA" id="ARBA00022603"/>
    </source>
</evidence>
<keyword evidence="5" id="KW-0680">Restriction system</keyword>
<keyword evidence="9" id="KW-1185">Reference proteome</keyword>
<keyword evidence="3 8" id="KW-0489">Methyltransferase</keyword>
<dbReference type="EMBL" id="BAAAEM010000002">
    <property type="protein sequence ID" value="GAA0464767.1"/>
    <property type="molecule type" value="Genomic_DNA"/>
</dbReference>
<reference evidence="8 9" key="1">
    <citation type="journal article" date="2019" name="Int. J. Syst. Evol. Microbiol.">
        <title>The Global Catalogue of Microorganisms (GCM) 10K type strain sequencing project: providing services to taxonomists for standard genome sequencing and annotation.</title>
        <authorList>
            <consortium name="The Broad Institute Genomics Platform"/>
            <consortium name="The Broad Institute Genome Sequencing Center for Infectious Disease"/>
            <person name="Wu L."/>
            <person name="Ma J."/>
        </authorList>
    </citation>
    <scope>NUCLEOTIDE SEQUENCE [LARGE SCALE GENOMIC DNA]</scope>
    <source>
        <strain evidence="8 9">JCM 14162</strain>
    </source>
</reference>
<evidence type="ECO:0000313" key="8">
    <source>
        <dbReference type="EMBL" id="GAA0464767.1"/>
    </source>
</evidence>
<dbReference type="Gene3D" id="3.40.50.150">
    <property type="entry name" value="Vaccinia Virus protein VP39"/>
    <property type="match status" value="1"/>
</dbReference>
<dbReference type="InterPro" id="IPR050953">
    <property type="entry name" value="N4_N6_ade-DNA_methylase"/>
</dbReference>